<accession>A0A948RS47</accession>
<evidence type="ECO:0000313" key="1">
    <source>
        <dbReference type="EMBL" id="MBU2689850.1"/>
    </source>
</evidence>
<sequence length="491" mass="56340">MGLFWGRRWFLFLTILLGILLLGECHASIIDYFLEQEGFEVGRYSGPGSTRLDGMGRLELVIEDENNEINLSDYGGNGAGVILDKDRWSVETWSQFGNRLQDPREQTRRRFVTGSFGTDIIYRLQGKRAYGLYGDWRRLQGSRNYGDVYEVKGSTWHLFYNERPFSWMAAAITYGGVAENEDRVSDDVFSLKHRVSRPKGQVALAFLINRFQAGWTWDFLRGNINGKSRDAAAFHTDTFTWYRPLNTMGFQLVYHQSEDLQGGVFIRTYKIDGAEKAEISWSDRFPDNGGRQNFQIETTSFIENEDYRILGTRWLYKLKDRYRLGASITQESRSWRVEEGVNFKGTRRAEDVESDAVRLGLGASATFLRDRVQVGIEGYLERGDMTSREMRDVADRSWEDLSVRLGGEVFWKRNLVLRAGAIFESLDLDVDLPATRQNGTLYTVGASYLPRGGLFQLDGAIGLAQRRESLEGDEQKLLEELTWSLGLRYIL</sequence>
<organism evidence="1 2">
    <name type="scientific">Eiseniibacteriota bacterium</name>
    <dbReference type="NCBI Taxonomy" id="2212470"/>
    <lineage>
        <taxon>Bacteria</taxon>
        <taxon>Candidatus Eiseniibacteriota</taxon>
    </lineage>
</organism>
<reference evidence="1" key="1">
    <citation type="submission" date="2021-05" db="EMBL/GenBank/DDBJ databases">
        <title>Energy efficiency and biological interactions define the core microbiome of deep oligotrophic groundwater.</title>
        <authorList>
            <person name="Mehrshad M."/>
            <person name="Lopez-Fernandez M."/>
            <person name="Bell E."/>
            <person name="Bernier-Latmani R."/>
            <person name="Bertilsson S."/>
            <person name="Dopson M."/>
        </authorList>
    </citation>
    <scope>NUCLEOTIDE SEQUENCE</scope>
    <source>
        <strain evidence="1">Modern_marine.mb.64</strain>
    </source>
</reference>
<dbReference type="EMBL" id="JAHJDP010000018">
    <property type="protein sequence ID" value="MBU2689850.1"/>
    <property type="molecule type" value="Genomic_DNA"/>
</dbReference>
<gene>
    <name evidence="1" type="ORF">KJ970_02905</name>
</gene>
<protein>
    <submittedName>
        <fullName evidence="1">Uncharacterized protein</fullName>
    </submittedName>
</protein>
<comment type="caution">
    <text evidence="1">The sequence shown here is derived from an EMBL/GenBank/DDBJ whole genome shotgun (WGS) entry which is preliminary data.</text>
</comment>
<evidence type="ECO:0000313" key="2">
    <source>
        <dbReference type="Proteomes" id="UP000777784"/>
    </source>
</evidence>
<name>A0A948RS47_UNCEI</name>
<dbReference type="Proteomes" id="UP000777784">
    <property type="component" value="Unassembled WGS sequence"/>
</dbReference>
<dbReference type="AlphaFoldDB" id="A0A948RS47"/>
<proteinExistence type="predicted"/>